<dbReference type="RefSeq" id="WP_115418119.1">
    <property type="nucleotide sequence ID" value="NZ_CP031358.1"/>
</dbReference>
<organism evidence="1 2">
    <name type="scientific">Erythrobacter aureus</name>
    <dbReference type="NCBI Taxonomy" id="2182384"/>
    <lineage>
        <taxon>Bacteria</taxon>
        <taxon>Pseudomonadati</taxon>
        <taxon>Pseudomonadota</taxon>
        <taxon>Alphaproteobacteria</taxon>
        <taxon>Sphingomonadales</taxon>
        <taxon>Erythrobacteraceae</taxon>
        <taxon>Erythrobacter/Porphyrobacter group</taxon>
        <taxon>Erythrobacter</taxon>
    </lineage>
</organism>
<accession>A0A345YIQ4</accession>
<evidence type="ECO:0000313" key="2">
    <source>
        <dbReference type="Proteomes" id="UP000254508"/>
    </source>
</evidence>
<keyword evidence="1" id="KW-0614">Plasmid</keyword>
<name>A0A345YIQ4_9SPHN</name>
<dbReference type="KEGG" id="err:DVR09_15230"/>
<dbReference type="EMBL" id="CP031358">
    <property type="protein sequence ID" value="AXK43806.1"/>
    <property type="molecule type" value="Genomic_DNA"/>
</dbReference>
<reference evidence="1 2" key="1">
    <citation type="submission" date="2018-07" db="EMBL/GenBank/DDBJ databases">
        <title>Genome sequence of Erythrobacter strain YH-07, an antagonistic bacterium isolated from Yellow Sea.</title>
        <authorList>
            <person name="Tang T."/>
            <person name="Liu Q."/>
            <person name="Sun X."/>
        </authorList>
    </citation>
    <scope>NUCLEOTIDE SEQUENCE [LARGE SCALE GENOMIC DNA]</scope>
    <source>
        <strain evidence="1 2">YH-07</strain>
        <plasmid evidence="1 2">unnamed</plasmid>
    </source>
</reference>
<proteinExistence type="predicted"/>
<evidence type="ECO:0000313" key="1">
    <source>
        <dbReference type="EMBL" id="AXK43806.1"/>
    </source>
</evidence>
<dbReference type="AlphaFoldDB" id="A0A345YIQ4"/>
<protein>
    <submittedName>
        <fullName evidence="1">Uncharacterized protein</fullName>
    </submittedName>
</protein>
<keyword evidence="2" id="KW-1185">Reference proteome</keyword>
<gene>
    <name evidence="1" type="ORF">DVR09_15230</name>
</gene>
<sequence length="91" mass="10157">MIATDSKEFERLLCNTLIEKGLDPEVAASEADIISTIILPRMVEGDLVIEITDEPPREDRDDIQGIIVRDDIDEMAYVVPTPQHQPLIKAA</sequence>
<geneLocation type="plasmid" evidence="1 2">
    <name>unnamed</name>
</geneLocation>
<dbReference type="Proteomes" id="UP000254508">
    <property type="component" value="Plasmid unnamed"/>
</dbReference>